<keyword evidence="6" id="KW-0812">Transmembrane</keyword>
<evidence type="ECO:0000256" key="6">
    <source>
        <dbReference type="SAM" id="Phobius"/>
    </source>
</evidence>
<evidence type="ECO:0000313" key="9">
    <source>
        <dbReference type="EMBL" id="SDK17643.1"/>
    </source>
</evidence>
<dbReference type="EMBL" id="LGUG01000005">
    <property type="protein sequence ID" value="KON93187.1"/>
    <property type="molecule type" value="Genomic_DNA"/>
</dbReference>
<evidence type="ECO:0000256" key="2">
    <source>
        <dbReference type="ARBA" id="ARBA00022670"/>
    </source>
</evidence>
<evidence type="ECO:0000313" key="8">
    <source>
        <dbReference type="EMBL" id="KON93187.1"/>
    </source>
</evidence>
<dbReference type="GO" id="GO:0006508">
    <property type="term" value="P:proteolysis"/>
    <property type="evidence" value="ECO:0007669"/>
    <property type="project" value="UniProtKB-KW"/>
</dbReference>
<feature type="domain" description="PDZ" evidence="7">
    <location>
        <begin position="306"/>
        <end position="394"/>
    </location>
</feature>
<dbReference type="Proteomes" id="UP000037269">
    <property type="component" value="Unassembled WGS sequence"/>
</dbReference>
<feature type="region of interest" description="Disordered" evidence="5">
    <location>
        <begin position="55"/>
        <end position="76"/>
    </location>
</feature>
<keyword evidence="6" id="KW-1133">Transmembrane helix</keyword>
<dbReference type="InterPro" id="IPR051201">
    <property type="entry name" value="Chloro_Bact_Ser_Proteases"/>
</dbReference>
<dbReference type="GeneID" id="42308652"/>
<dbReference type="Gene3D" id="2.40.10.10">
    <property type="entry name" value="Trypsin-like serine proteases"/>
    <property type="match status" value="2"/>
</dbReference>
<reference evidence="8 10" key="1">
    <citation type="submission" date="2015-07" db="EMBL/GenBank/DDBJ databases">
        <title>Fjat-14205 dsm 2895.</title>
        <authorList>
            <person name="Liu B."/>
            <person name="Wang J."/>
            <person name="Zhu Y."/>
            <person name="Liu G."/>
            <person name="Chen Q."/>
            <person name="Chen Z."/>
            <person name="Lan J."/>
            <person name="Che J."/>
            <person name="Ge C."/>
            <person name="Shi H."/>
            <person name="Pan Z."/>
            <person name="Liu X."/>
        </authorList>
    </citation>
    <scope>NUCLEOTIDE SEQUENCE [LARGE SCALE GENOMIC DNA]</scope>
    <source>
        <strain evidence="8 10">DSM 2895</strain>
    </source>
</reference>
<accession>A0A0D1XAE7</accession>
<dbReference type="Proteomes" id="UP000182836">
    <property type="component" value="Unassembled WGS sequence"/>
</dbReference>
<keyword evidence="10" id="KW-1185">Reference proteome</keyword>
<dbReference type="SUPFAM" id="SSF50156">
    <property type="entry name" value="PDZ domain-like"/>
    <property type="match status" value="1"/>
</dbReference>
<evidence type="ECO:0000256" key="5">
    <source>
        <dbReference type="SAM" id="MobiDB-lite"/>
    </source>
</evidence>
<feature type="compositionally biased region" description="Polar residues" evidence="5">
    <location>
        <begin position="61"/>
        <end position="76"/>
    </location>
</feature>
<dbReference type="RefSeq" id="WP_043068426.1">
    <property type="nucleotide sequence ID" value="NZ_BJOA01000199.1"/>
</dbReference>
<gene>
    <name evidence="8" type="ORF">AF333_26365</name>
    <name evidence="9" type="ORF">SAMN04487909_14214</name>
</gene>
<proteinExistence type="inferred from homology"/>
<dbReference type="Pfam" id="PF13365">
    <property type="entry name" value="Trypsin_2"/>
    <property type="match status" value="1"/>
</dbReference>
<evidence type="ECO:0000256" key="4">
    <source>
        <dbReference type="ARBA" id="ARBA00022825"/>
    </source>
</evidence>
<feature type="transmembrane region" description="Helical" evidence="6">
    <location>
        <begin position="21"/>
        <end position="41"/>
    </location>
</feature>
<dbReference type="SMART" id="SM00228">
    <property type="entry name" value="PDZ"/>
    <property type="match status" value="1"/>
</dbReference>
<evidence type="ECO:0000259" key="7">
    <source>
        <dbReference type="SMART" id="SM00228"/>
    </source>
</evidence>
<dbReference type="Pfam" id="PF13180">
    <property type="entry name" value="PDZ_2"/>
    <property type="match status" value="1"/>
</dbReference>
<dbReference type="EMBL" id="FNED01000042">
    <property type="protein sequence ID" value="SDK17643.1"/>
    <property type="molecule type" value="Genomic_DNA"/>
</dbReference>
<dbReference type="STRING" id="47500.AF333_26365"/>
<dbReference type="Gene3D" id="2.30.42.10">
    <property type="match status" value="1"/>
</dbReference>
<keyword evidence="2 8" id="KW-0645">Protease</keyword>
<name>A0A0D1XAE7_ANEMI</name>
<dbReference type="InterPro" id="IPR001940">
    <property type="entry name" value="Peptidase_S1C"/>
</dbReference>
<dbReference type="PANTHER" id="PTHR43343:SF3">
    <property type="entry name" value="PROTEASE DO-LIKE 8, CHLOROPLASTIC"/>
    <property type="match status" value="1"/>
</dbReference>
<dbReference type="InterPro" id="IPR009003">
    <property type="entry name" value="Peptidase_S1_PA"/>
</dbReference>
<dbReference type="InterPro" id="IPR001478">
    <property type="entry name" value="PDZ"/>
</dbReference>
<evidence type="ECO:0000313" key="11">
    <source>
        <dbReference type="Proteomes" id="UP000182836"/>
    </source>
</evidence>
<dbReference type="CDD" id="cd06781">
    <property type="entry name" value="cpPDZ_BsHtra-like"/>
    <property type="match status" value="1"/>
</dbReference>
<keyword evidence="4" id="KW-0720">Serine protease</keyword>
<dbReference type="InterPro" id="IPR043504">
    <property type="entry name" value="Peptidase_S1_PA_chymotrypsin"/>
</dbReference>
<sequence>MGYYDDDFYDDRKKSRRGGASTFFISLVSAIIGGLIVLMMVPTLSKSGYLPGFTLPPAEQEQPTQETPNPNGRNVNYSVEVGSGVVDAVKKVENAVVGVINIQRSRDFFGQSEEGEAGTGSGIVFRKAGDKAYIVTNYHVIQGAQRVQVSLIKGEKNLDAKIVGRDRLTDLAVLEVDGSKVQQVAEFGDSSQVKAGEPAIAIGNPLGLEFSRTVTQGIISSVERTMPIDSNGDGEPDYEVNVLQTDAAINPGNSGGALVNIAGQVIGINSLKIAKAGVEGLGFAIPIDDASKIIDDLIKYKSVQRPAMGVIPVDLSSIPREAYKDPLQLPNDVESGVVIKDISPMSPADKAGLKRYDVMVQLDDQKITNQAGLRKYLFQKSIGDTVKVTFYRDGKQQTVNVTLAKQEVE</sequence>
<dbReference type="PRINTS" id="PR00834">
    <property type="entry name" value="PROTEASES2C"/>
</dbReference>
<dbReference type="PATRIC" id="fig|47500.8.peg.3961"/>
<dbReference type="SUPFAM" id="SSF50494">
    <property type="entry name" value="Trypsin-like serine proteases"/>
    <property type="match status" value="1"/>
</dbReference>
<dbReference type="InterPro" id="IPR036034">
    <property type="entry name" value="PDZ_sf"/>
</dbReference>
<reference evidence="9 11" key="2">
    <citation type="submission" date="2016-10" db="EMBL/GenBank/DDBJ databases">
        <authorList>
            <person name="de Groot N.N."/>
        </authorList>
    </citation>
    <scope>NUCLEOTIDE SEQUENCE [LARGE SCALE GENOMIC DNA]</scope>
    <source>
        <strain evidence="9 11">DSM 2895</strain>
    </source>
</reference>
<keyword evidence="6" id="KW-0472">Membrane</keyword>
<dbReference type="AlphaFoldDB" id="A0A0D1XAE7"/>
<protein>
    <submittedName>
        <fullName evidence="8 9">Serine protease</fullName>
    </submittedName>
</protein>
<evidence type="ECO:0000256" key="3">
    <source>
        <dbReference type="ARBA" id="ARBA00022801"/>
    </source>
</evidence>
<comment type="similarity">
    <text evidence="1">Belongs to the peptidase S1C family.</text>
</comment>
<dbReference type="GO" id="GO:0004252">
    <property type="term" value="F:serine-type endopeptidase activity"/>
    <property type="evidence" value="ECO:0007669"/>
    <property type="project" value="InterPro"/>
</dbReference>
<dbReference type="OrthoDB" id="9758917at2"/>
<keyword evidence="3" id="KW-0378">Hydrolase</keyword>
<organism evidence="8 10">
    <name type="scientific">Aneurinibacillus migulanus</name>
    <name type="common">Bacillus migulanus</name>
    <dbReference type="NCBI Taxonomy" id="47500"/>
    <lineage>
        <taxon>Bacteria</taxon>
        <taxon>Bacillati</taxon>
        <taxon>Bacillota</taxon>
        <taxon>Bacilli</taxon>
        <taxon>Bacillales</taxon>
        <taxon>Paenibacillaceae</taxon>
        <taxon>Aneurinibacillus group</taxon>
        <taxon>Aneurinibacillus</taxon>
    </lineage>
</organism>
<evidence type="ECO:0000256" key="1">
    <source>
        <dbReference type="ARBA" id="ARBA00010541"/>
    </source>
</evidence>
<dbReference type="PANTHER" id="PTHR43343">
    <property type="entry name" value="PEPTIDASE S12"/>
    <property type="match status" value="1"/>
</dbReference>
<evidence type="ECO:0000313" key="10">
    <source>
        <dbReference type="Proteomes" id="UP000037269"/>
    </source>
</evidence>